<evidence type="ECO:0000313" key="2">
    <source>
        <dbReference type="EMBL" id="PIU33350.1"/>
    </source>
</evidence>
<reference evidence="3" key="1">
    <citation type="submission" date="2017-09" db="EMBL/GenBank/DDBJ databases">
        <title>Depth-based differentiation of microbial function through sediment-hosted aquifers and enrichment of novel symbionts in the deep terrestrial subsurface.</title>
        <authorList>
            <person name="Probst A.J."/>
            <person name="Ladd B."/>
            <person name="Jarett J.K."/>
            <person name="Geller-Mcgrath D.E."/>
            <person name="Sieber C.M.K."/>
            <person name="Emerson J.B."/>
            <person name="Anantharaman K."/>
            <person name="Thomas B.C."/>
            <person name="Malmstrom R."/>
            <person name="Stieglmeier M."/>
            <person name="Klingl A."/>
            <person name="Woyke T."/>
            <person name="Ryan C.M."/>
            <person name="Banfield J.F."/>
        </authorList>
    </citation>
    <scope>NUCLEOTIDE SEQUENCE [LARGE SCALE GENOMIC DNA]</scope>
</reference>
<dbReference type="Gene3D" id="1.10.260.40">
    <property type="entry name" value="lambda repressor-like DNA-binding domains"/>
    <property type="match status" value="1"/>
</dbReference>
<evidence type="ECO:0000313" key="3">
    <source>
        <dbReference type="Proteomes" id="UP000229559"/>
    </source>
</evidence>
<dbReference type="PANTHER" id="PTHR34475:SF1">
    <property type="entry name" value="CYTOSKELETON PROTEIN RODZ"/>
    <property type="match status" value="1"/>
</dbReference>
<evidence type="ECO:0000256" key="1">
    <source>
        <dbReference type="SAM" id="Phobius"/>
    </source>
</evidence>
<keyword evidence="1" id="KW-0472">Membrane</keyword>
<dbReference type="Proteomes" id="UP000229559">
    <property type="component" value="Unassembled WGS sequence"/>
</dbReference>
<keyword evidence="1" id="KW-1133">Transmembrane helix</keyword>
<accession>A0A2M6YQI0</accession>
<proteinExistence type="predicted"/>
<dbReference type="AlphaFoldDB" id="A0A2M6YQI0"/>
<protein>
    <recommendedName>
        <fullName evidence="4">HTH cro/C1-type domain-containing protein</fullName>
    </recommendedName>
</protein>
<gene>
    <name evidence="2" type="ORF">COT04_00555</name>
</gene>
<dbReference type="Gene3D" id="2.60.40.10">
    <property type="entry name" value="Immunoglobulins"/>
    <property type="match status" value="1"/>
</dbReference>
<dbReference type="GO" id="GO:0003677">
    <property type="term" value="F:DNA binding"/>
    <property type="evidence" value="ECO:0007669"/>
    <property type="project" value="InterPro"/>
</dbReference>
<dbReference type="Pfam" id="PF09136">
    <property type="entry name" value="Glucodextran_B"/>
    <property type="match status" value="1"/>
</dbReference>
<feature type="transmembrane region" description="Helical" evidence="1">
    <location>
        <begin position="105"/>
        <end position="126"/>
    </location>
</feature>
<comment type="caution">
    <text evidence="2">The sequence shown here is derived from an EMBL/GenBank/DDBJ whole genome shotgun (WGS) entry which is preliminary data.</text>
</comment>
<name>A0A2M6YQI0_9BACT</name>
<dbReference type="PANTHER" id="PTHR34475">
    <property type="match status" value="1"/>
</dbReference>
<sequence length="214" mass="24411">MKSVGKILQETRLGKKITLEQVTAQTKIRQDILLALEADDFQKLSSVASIKGFLKSYAEFLDLSSPQILAFFRRDFSKKEKKKVMPSGLLRPLVRRKLDWTPKRTMILVIVVFFMGLASWLIWQYLSLIRPPSLKIMSPISQIQVNQETIEVVGRADPDSLVTVNRETVLLSPDGEFRHQMTLFPGENNLVVEATSKLGKKTSVERTVFYQPND</sequence>
<organism evidence="2 3">
    <name type="scientific">Candidatus Shapirobacteria bacterium CG07_land_8_20_14_0_80_39_12</name>
    <dbReference type="NCBI Taxonomy" id="1974480"/>
    <lineage>
        <taxon>Bacteria</taxon>
        <taxon>Candidatus Shapironibacteriota</taxon>
    </lineage>
</organism>
<dbReference type="InterPro" id="IPR010982">
    <property type="entry name" value="Lambda_DNA-bd_dom_sf"/>
</dbReference>
<dbReference type="Pfam" id="PF13413">
    <property type="entry name" value="HTH_25"/>
    <property type="match status" value="1"/>
</dbReference>
<keyword evidence="1" id="KW-0812">Transmembrane</keyword>
<evidence type="ECO:0008006" key="4">
    <source>
        <dbReference type="Google" id="ProtNLM"/>
    </source>
</evidence>
<dbReference type="InterPro" id="IPR050400">
    <property type="entry name" value="Bact_Cytoskel_RodZ"/>
</dbReference>
<dbReference type="EMBL" id="PEXA01000016">
    <property type="protein sequence ID" value="PIU33350.1"/>
    <property type="molecule type" value="Genomic_DNA"/>
</dbReference>
<dbReference type="InterPro" id="IPR013783">
    <property type="entry name" value="Ig-like_fold"/>
</dbReference>